<proteinExistence type="predicted"/>
<dbReference type="AlphaFoldDB" id="A0A8J7IDU9"/>
<protein>
    <submittedName>
        <fullName evidence="7">LPS export ABC transporter permease LptF</fullName>
    </submittedName>
</protein>
<evidence type="ECO:0000313" key="8">
    <source>
        <dbReference type="Proteomes" id="UP000640583"/>
    </source>
</evidence>
<dbReference type="GO" id="GO:0055085">
    <property type="term" value="P:transmembrane transport"/>
    <property type="evidence" value="ECO:0007669"/>
    <property type="project" value="InterPro"/>
</dbReference>
<accession>A0A8J7IDU9</accession>
<evidence type="ECO:0000256" key="5">
    <source>
        <dbReference type="ARBA" id="ARBA00023136"/>
    </source>
</evidence>
<evidence type="ECO:0000256" key="4">
    <source>
        <dbReference type="ARBA" id="ARBA00022989"/>
    </source>
</evidence>
<keyword evidence="3 6" id="KW-0812">Transmembrane</keyword>
<feature type="transmembrane region" description="Helical" evidence="6">
    <location>
        <begin position="99"/>
        <end position="122"/>
    </location>
</feature>
<feature type="transmembrane region" description="Helical" evidence="6">
    <location>
        <begin position="311"/>
        <end position="332"/>
    </location>
</feature>
<feature type="transmembrane region" description="Helical" evidence="6">
    <location>
        <begin position="338"/>
        <end position="360"/>
    </location>
</feature>
<feature type="transmembrane region" description="Helical" evidence="6">
    <location>
        <begin position="7"/>
        <end position="29"/>
    </location>
</feature>
<dbReference type="Proteomes" id="UP000640583">
    <property type="component" value="Unassembled WGS sequence"/>
</dbReference>
<comment type="caution">
    <text evidence="7">The sequence shown here is derived from an EMBL/GenBank/DDBJ whole genome shotgun (WGS) entry which is preliminary data.</text>
</comment>
<gene>
    <name evidence="7" type="primary">lptF</name>
    <name evidence="7" type="ORF">H1D41_10890</name>
</gene>
<keyword evidence="4 6" id="KW-1133">Transmembrane helix</keyword>
<dbReference type="GO" id="GO:0043190">
    <property type="term" value="C:ATP-binding cassette (ABC) transporter complex"/>
    <property type="evidence" value="ECO:0007669"/>
    <property type="project" value="InterPro"/>
</dbReference>
<keyword evidence="5 6" id="KW-0472">Membrane</keyword>
<feature type="transmembrane region" description="Helical" evidence="6">
    <location>
        <begin position="284"/>
        <end position="302"/>
    </location>
</feature>
<organism evidence="7 8">
    <name type="scientific">Halocynthiibacter styelae</name>
    <dbReference type="NCBI Taxonomy" id="2761955"/>
    <lineage>
        <taxon>Bacteria</taxon>
        <taxon>Pseudomonadati</taxon>
        <taxon>Pseudomonadota</taxon>
        <taxon>Alphaproteobacteria</taxon>
        <taxon>Rhodobacterales</taxon>
        <taxon>Paracoccaceae</taxon>
        <taxon>Halocynthiibacter</taxon>
    </lineage>
</organism>
<name>A0A8J7IDU9_9RHOB</name>
<evidence type="ECO:0000256" key="2">
    <source>
        <dbReference type="ARBA" id="ARBA00022475"/>
    </source>
</evidence>
<dbReference type="Pfam" id="PF03739">
    <property type="entry name" value="LptF_LptG"/>
    <property type="match status" value="1"/>
</dbReference>
<dbReference type="GO" id="GO:0015920">
    <property type="term" value="P:lipopolysaccharide transport"/>
    <property type="evidence" value="ECO:0007669"/>
    <property type="project" value="TreeGrafter"/>
</dbReference>
<comment type="subcellular location">
    <subcellularLocation>
        <location evidence="1">Cell membrane</location>
        <topology evidence="1">Multi-pass membrane protein</topology>
    </subcellularLocation>
</comment>
<keyword evidence="2" id="KW-1003">Cell membrane</keyword>
<keyword evidence="8" id="KW-1185">Reference proteome</keyword>
<dbReference type="InterPro" id="IPR005495">
    <property type="entry name" value="LptG/LptF_permease"/>
</dbReference>
<evidence type="ECO:0000256" key="6">
    <source>
        <dbReference type="SAM" id="Phobius"/>
    </source>
</evidence>
<dbReference type="NCBIfam" id="TIGR04407">
    <property type="entry name" value="LptF_YjgP"/>
    <property type="match status" value="1"/>
</dbReference>
<evidence type="ECO:0000256" key="3">
    <source>
        <dbReference type="ARBA" id="ARBA00022692"/>
    </source>
</evidence>
<evidence type="ECO:0000256" key="1">
    <source>
        <dbReference type="ARBA" id="ARBA00004651"/>
    </source>
</evidence>
<dbReference type="InterPro" id="IPR030922">
    <property type="entry name" value="LptF"/>
</dbReference>
<sequence length="374" mass="41224">MARFDRYLISQLMVLFGFFSLVLVMVYWVNKAVGLFDQLIADGQSATVFLEFSALTLPRVVQIVLPISAFIATVYTINRLSRESELVVVQATGFSSFRLARPVLAFGLAVAIFLSLLSHILVPAAARQLAERESEIARNISARFFSDGSFLHPTEGLTLYIREIEPSGEMVDLFLSDQRNAARPTTYTARRALLLRSDEGPRLLMYDGMAQTLDRDANKLATTSFTDFTYDISALIGDFGNRKPAVGELTTGQLLRADPRLIAQTGSNPAQFKAAAHGRIAEPFLAMVTALVGFSCLLLGGFSRFGIWRQIVFAVVLLVVIKVLDNAVVDIARKDSSLVALMYLPVVVGLAVSAVILWISEHPALFRRRRQEAS</sequence>
<evidence type="ECO:0000313" key="7">
    <source>
        <dbReference type="EMBL" id="MBI1494144.1"/>
    </source>
</evidence>
<dbReference type="PANTHER" id="PTHR33529:SF6">
    <property type="entry name" value="YJGP_YJGQ FAMILY PERMEASE"/>
    <property type="match status" value="1"/>
</dbReference>
<dbReference type="PANTHER" id="PTHR33529">
    <property type="entry name" value="SLR0882 PROTEIN-RELATED"/>
    <property type="match status" value="1"/>
</dbReference>
<dbReference type="EMBL" id="JADCKQ010000007">
    <property type="protein sequence ID" value="MBI1494144.1"/>
    <property type="molecule type" value="Genomic_DNA"/>
</dbReference>
<reference evidence="7" key="1">
    <citation type="submission" date="2020-10" db="EMBL/GenBank/DDBJ databases">
        <title>Paenihalocynthiibacter styelae gen. nov., sp. nov., isolated from stalked sea squirt Styela clava.</title>
        <authorList>
            <person name="Kim Y.-O."/>
            <person name="Yoon J.-H."/>
        </authorList>
    </citation>
    <scope>NUCLEOTIDE SEQUENCE</scope>
    <source>
        <strain evidence="7">MYP1-1</strain>
    </source>
</reference>
<dbReference type="RefSeq" id="WP_228848932.1">
    <property type="nucleotide sequence ID" value="NZ_JADCKQ010000007.1"/>
</dbReference>